<dbReference type="Proteomes" id="UP000078046">
    <property type="component" value="Unassembled WGS sequence"/>
</dbReference>
<evidence type="ECO:0000256" key="1">
    <source>
        <dbReference type="ARBA" id="ARBA00006914"/>
    </source>
</evidence>
<dbReference type="OrthoDB" id="9982946at2759"/>
<dbReference type="PANTHER" id="PTHR23078">
    <property type="entry name" value="VESICULAR-FUSION PROTEIN NSF"/>
    <property type="match status" value="1"/>
</dbReference>
<dbReference type="GO" id="GO:0035494">
    <property type="term" value="P:SNARE complex disassembly"/>
    <property type="evidence" value="ECO:0007669"/>
    <property type="project" value="InterPro"/>
</dbReference>
<dbReference type="Pfam" id="PF00004">
    <property type="entry name" value="AAA"/>
    <property type="match status" value="2"/>
</dbReference>
<dbReference type="CDD" id="cd00009">
    <property type="entry name" value="AAA"/>
    <property type="match status" value="1"/>
</dbReference>
<dbReference type="EMBL" id="LWCA01000908">
    <property type="protein sequence ID" value="OAF66520.1"/>
    <property type="molecule type" value="Genomic_DNA"/>
</dbReference>
<keyword evidence="6" id="KW-0931">ER-Golgi transport</keyword>
<reference evidence="8 9" key="1">
    <citation type="submission" date="2016-04" db="EMBL/GenBank/DDBJ databases">
        <title>The genome of Intoshia linei affirms orthonectids as highly simplified spiralians.</title>
        <authorList>
            <person name="Mikhailov K.V."/>
            <person name="Slusarev G.S."/>
            <person name="Nikitin M.A."/>
            <person name="Logacheva M.D."/>
            <person name="Penin A."/>
            <person name="Aleoshin V."/>
            <person name="Panchin Y.V."/>
        </authorList>
    </citation>
    <scope>NUCLEOTIDE SEQUENCE [LARGE SCALE GENOMIC DNA]</scope>
    <source>
        <strain evidence="8">Intl2013</strain>
        <tissue evidence="8">Whole animal</tissue>
    </source>
</reference>
<evidence type="ECO:0000313" key="9">
    <source>
        <dbReference type="Proteomes" id="UP000078046"/>
    </source>
</evidence>
<comment type="caution">
    <text evidence="8">The sequence shown here is derived from an EMBL/GenBank/DDBJ whole genome shotgun (WGS) entry which is preliminary data.</text>
</comment>
<gene>
    <name evidence="8" type="ORF">A3Q56_05765</name>
</gene>
<dbReference type="GO" id="GO:0046872">
    <property type="term" value="F:metal ion binding"/>
    <property type="evidence" value="ECO:0007669"/>
    <property type="project" value="UniProtKB-UniRule"/>
</dbReference>
<dbReference type="PROSITE" id="PS00674">
    <property type="entry name" value="AAA"/>
    <property type="match status" value="1"/>
</dbReference>
<evidence type="ECO:0000259" key="7">
    <source>
        <dbReference type="SMART" id="SM00382"/>
    </source>
</evidence>
<accession>A0A177AXD2</accession>
<feature type="domain" description="AAA+ ATPase" evidence="7">
    <location>
        <begin position="522"/>
        <end position="658"/>
    </location>
</feature>
<dbReference type="SUPFAM" id="SSF50692">
    <property type="entry name" value="ADC-like"/>
    <property type="match status" value="1"/>
</dbReference>
<dbReference type="InterPro" id="IPR041569">
    <property type="entry name" value="AAA_lid_3"/>
</dbReference>
<evidence type="ECO:0000256" key="5">
    <source>
        <dbReference type="ARBA" id="ARBA00022927"/>
    </source>
</evidence>
<organism evidence="8 9">
    <name type="scientific">Intoshia linei</name>
    <dbReference type="NCBI Taxonomy" id="1819745"/>
    <lineage>
        <taxon>Eukaryota</taxon>
        <taxon>Metazoa</taxon>
        <taxon>Spiralia</taxon>
        <taxon>Lophotrochozoa</taxon>
        <taxon>Mesozoa</taxon>
        <taxon>Orthonectida</taxon>
        <taxon>Rhopaluridae</taxon>
        <taxon>Intoshia</taxon>
    </lineage>
</organism>
<dbReference type="EC" id="3.6.4.6" evidence="6"/>
<dbReference type="SMART" id="SM00382">
    <property type="entry name" value="AAA"/>
    <property type="match status" value="2"/>
</dbReference>
<evidence type="ECO:0000256" key="3">
    <source>
        <dbReference type="ARBA" id="ARBA00022741"/>
    </source>
</evidence>
<dbReference type="InterPro" id="IPR003960">
    <property type="entry name" value="ATPase_AAA_CS"/>
</dbReference>
<keyword evidence="6" id="KW-0963">Cytoplasm</keyword>
<comment type="function">
    <text evidence="6">Required for vesicle-mediated transport. Catalyzes the fusion of transport vesicles within the Golgi cisternae. Is also required for transport from the endoplasmic reticulum to the Golgi stack. Seems to function as a fusion protein required for the delivery of cargo proteins to all compartments of the Golgi stack independent of vesicle origin.</text>
</comment>
<keyword evidence="6" id="KW-0378">Hydrolase</keyword>
<evidence type="ECO:0000256" key="6">
    <source>
        <dbReference type="RuleBase" id="RU367045"/>
    </source>
</evidence>
<evidence type="ECO:0000256" key="2">
    <source>
        <dbReference type="ARBA" id="ARBA00022448"/>
    </source>
</evidence>
<comment type="similarity">
    <text evidence="1 6">Belongs to the AAA ATPase family.</text>
</comment>
<dbReference type="GO" id="GO:0006891">
    <property type="term" value="P:intra-Golgi vesicle-mediated transport"/>
    <property type="evidence" value="ECO:0007669"/>
    <property type="project" value="TreeGrafter"/>
</dbReference>
<dbReference type="GO" id="GO:0016887">
    <property type="term" value="F:ATP hydrolysis activity"/>
    <property type="evidence" value="ECO:0007669"/>
    <property type="project" value="InterPro"/>
</dbReference>
<comment type="catalytic activity">
    <reaction evidence="6">
        <text>ATP + H2O = ADP + phosphate + H(+)</text>
        <dbReference type="Rhea" id="RHEA:13065"/>
        <dbReference type="ChEBI" id="CHEBI:15377"/>
        <dbReference type="ChEBI" id="CHEBI:15378"/>
        <dbReference type="ChEBI" id="CHEBI:30616"/>
        <dbReference type="ChEBI" id="CHEBI:43474"/>
        <dbReference type="ChEBI" id="CHEBI:456216"/>
        <dbReference type="EC" id="3.6.4.6"/>
    </reaction>
</comment>
<proteinExistence type="inferred from homology"/>
<dbReference type="InterPro" id="IPR039812">
    <property type="entry name" value="Vesicle-fus_ATPase"/>
</dbReference>
<keyword evidence="2 6" id="KW-0813">Transport</keyword>
<keyword evidence="6" id="KW-0479">Metal-binding</keyword>
<dbReference type="FunFam" id="1.10.8.60:FF:000115">
    <property type="entry name" value="N-ethylmaleimide-sensitive fusion protein, putative"/>
    <property type="match status" value="1"/>
</dbReference>
<evidence type="ECO:0000313" key="8">
    <source>
        <dbReference type="EMBL" id="OAF66520.1"/>
    </source>
</evidence>
<dbReference type="InterPro" id="IPR003959">
    <property type="entry name" value="ATPase_AAA_core"/>
</dbReference>
<evidence type="ECO:0000256" key="4">
    <source>
        <dbReference type="ARBA" id="ARBA00022840"/>
    </source>
</evidence>
<dbReference type="GO" id="GO:0043001">
    <property type="term" value="P:Golgi to plasma membrane protein transport"/>
    <property type="evidence" value="ECO:0007669"/>
    <property type="project" value="TreeGrafter"/>
</dbReference>
<name>A0A177AXD2_9BILA</name>
<dbReference type="FunFam" id="3.40.50.300:FF:000166">
    <property type="entry name" value="vesicle-fusing ATPase isoform X1"/>
    <property type="match status" value="1"/>
</dbReference>
<dbReference type="Gene3D" id="2.40.40.20">
    <property type="match status" value="1"/>
</dbReference>
<comment type="cofactor">
    <cofactor evidence="6">
        <name>Mg(2+)</name>
        <dbReference type="ChEBI" id="CHEBI:18420"/>
    </cofactor>
    <text evidence="6">Binds 1 Mg(2+) ion per subunit.</text>
</comment>
<keyword evidence="9" id="KW-1185">Reference proteome</keyword>
<protein>
    <recommendedName>
        <fullName evidence="6">Vesicle-fusing ATPase</fullName>
        <ecNumber evidence="6">3.6.4.6</ecNumber>
    </recommendedName>
</protein>
<dbReference type="Gene3D" id="1.10.8.60">
    <property type="match status" value="1"/>
</dbReference>
<dbReference type="InterPro" id="IPR003593">
    <property type="entry name" value="AAA+_ATPase"/>
</dbReference>
<keyword evidence="4 6" id="KW-0067">ATP-binding</keyword>
<keyword evidence="5 6" id="KW-0653">Protein transport</keyword>
<dbReference type="InterPro" id="IPR009010">
    <property type="entry name" value="Asp_de-COase-like_dom_sf"/>
</dbReference>
<dbReference type="GO" id="GO:0005524">
    <property type="term" value="F:ATP binding"/>
    <property type="evidence" value="ECO:0007669"/>
    <property type="project" value="UniProtKB-UniRule"/>
</dbReference>
<dbReference type="SUPFAM" id="SSF52540">
    <property type="entry name" value="P-loop containing nucleoside triphosphate hydrolases"/>
    <property type="match status" value="2"/>
</dbReference>
<keyword evidence="6" id="KW-0460">Magnesium</keyword>
<sequence>MIITSIPQSKKSLAFANCGFLSSHNFKNFKSTNEYAYIKVQVDRKCFAITTKLDKCVNKGELQLSGVFRSWMGINEGDSVTVEKLEINISELAAIGISFIIEPFKQDSVKRSVDCTRLSTYLNETMCSHIISSNQIFLVELKRNLYKITVEKISLVSDQKQMQQMGFTSVNTTYHFKSNNSNLILSGADNLPSIFTTGWDFSKLGVGGLSDEFQYLFRRAFVSRMCPPELIAQIGEIHCRGILLYGPPGTGKTLLAREICKMLHTHEPKIVNGPEILNKYVGESESNIRKLFEDAEVDEKKFGIKSPLHIIIFDEIDAICKKRGTVGGGSGVYDSVINQLLSKLDGVEQLNNILVIGMTNRKDMIDEALLRPGRLGVHIQIGLPSESGRVEILKIHTEKIKKSGRLNKDVDLNVIAKKCKNFSGAECEALVRAATTRALNSLVNVGKRIKLKPNAHKSILVKQQHLLEAAKEDIQPSFGTEITKINHYCRNGIIMCNENMESAIEESLSFIKEAANVDYSNRLVSILFEGAPGAGKTAIAAHLAKLSNFPFIKIISSKNLIGFSDLMKCNRINQIFEDAYKSPLSCIILDCIESLIDFVAIGPRFSNSVLQTILTLLKHHPPGNDRLVILATTSRKDVLMQLNIDINFSHIVHIPIITTPTDVVTVLNSFGHFETLLDKQIITKLLVEYQDKILLGIKRLIAAIDLSLMTQHFNENIEKEIVDNICEMHLDY</sequence>
<feature type="domain" description="AAA+ ATPase" evidence="7">
    <location>
        <begin position="238"/>
        <end position="385"/>
    </location>
</feature>
<keyword evidence="3 6" id="KW-0547">Nucleotide-binding</keyword>
<dbReference type="GO" id="GO:0005795">
    <property type="term" value="C:Golgi stack"/>
    <property type="evidence" value="ECO:0007669"/>
    <property type="project" value="TreeGrafter"/>
</dbReference>
<dbReference type="Pfam" id="PF17862">
    <property type="entry name" value="AAA_lid_3"/>
    <property type="match status" value="1"/>
</dbReference>
<dbReference type="InterPro" id="IPR027417">
    <property type="entry name" value="P-loop_NTPase"/>
</dbReference>
<comment type="subcellular location">
    <subcellularLocation>
        <location evidence="6">Cytoplasm</location>
    </subcellularLocation>
</comment>
<dbReference type="PANTHER" id="PTHR23078:SF3">
    <property type="entry name" value="VESICLE-FUSING ATPASE"/>
    <property type="match status" value="1"/>
</dbReference>
<dbReference type="AlphaFoldDB" id="A0A177AXD2"/>
<dbReference type="Gene3D" id="3.40.50.300">
    <property type="entry name" value="P-loop containing nucleotide triphosphate hydrolases"/>
    <property type="match status" value="2"/>
</dbReference>
<dbReference type="FunFam" id="3.40.50.300:FF:000154">
    <property type="entry name" value="Vesicle-fusing ATPase 1"/>
    <property type="match status" value="1"/>
</dbReference>